<dbReference type="RefSeq" id="WP_319625230.1">
    <property type="nucleotide sequence ID" value="NZ_JAWXXV010000003.1"/>
</dbReference>
<dbReference type="PANTHER" id="PTHR43318">
    <property type="entry name" value="UDP-N-ACETYLGLUCOSAMINE 4,6-DEHYDRATASE"/>
    <property type="match status" value="1"/>
</dbReference>
<evidence type="ECO:0000313" key="2">
    <source>
        <dbReference type="EMBL" id="MDX5986642.1"/>
    </source>
</evidence>
<evidence type="ECO:0000259" key="1">
    <source>
        <dbReference type="Pfam" id="PF02719"/>
    </source>
</evidence>
<dbReference type="Pfam" id="PF02719">
    <property type="entry name" value="Polysacc_synt_2"/>
    <property type="match status" value="1"/>
</dbReference>
<dbReference type="PANTHER" id="PTHR43318:SF1">
    <property type="entry name" value="POLYSACCHARIDE BIOSYNTHESIS PROTEIN EPSC-RELATED"/>
    <property type="match status" value="1"/>
</dbReference>
<keyword evidence="3" id="KW-1185">Reference proteome</keyword>
<dbReference type="InterPro" id="IPR003869">
    <property type="entry name" value="Polysac_CapD-like"/>
</dbReference>
<accession>A0ABU4PS34</accession>
<protein>
    <submittedName>
        <fullName evidence="2">Polysaccharide biosynthesis protein</fullName>
    </submittedName>
</protein>
<feature type="domain" description="Polysaccharide biosynthesis protein CapD-like" evidence="1">
    <location>
        <begin position="20"/>
        <end position="98"/>
    </location>
</feature>
<comment type="caution">
    <text evidence="2">The sequence shown here is derived from an EMBL/GenBank/DDBJ whole genome shotgun (WGS) entry which is preliminary data.</text>
</comment>
<dbReference type="Gene3D" id="3.40.50.720">
    <property type="entry name" value="NAD(P)-binding Rossmann-like Domain"/>
    <property type="match status" value="1"/>
</dbReference>
<dbReference type="InterPro" id="IPR051203">
    <property type="entry name" value="Polysaccharide_Synthase-Rel"/>
</dbReference>
<reference evidence="2 3" key="1">
    <citation type="submission" date="2023-11" db="EMBL/GenBank/DDBJ databases">
        <title>MicrobeMod: A computational toolkit for identifying prokaryotic methylation and restriction-modification with nanopore sequencing.</title>
        <authorList>
            <person name="Crits-Christoph A."/>
            <person name="Kang S.C."/>
            <person name="Lee H."/>
            <person name="Ostrov N."/>
        </authorList>
    </citation>
    <scope>NUCLEOTIDE SEQUENCE [LARGE SCALE GENOMIC DNA]</scope>
    <source>
        <strain evidence="2 3">ATCC 14820</strain>
    </source>
</reference>
<gene>
    <name evidence="2" type="ORF">SIL82_20505</name>
</gene>
<dbReference type="Proteomes" id="UP001279660">
    <property type="component" value="Unassembled WGS sequence"/>
</dbReference>
<sequence>MENAHDHRYWRRWYDRIGSAMAQDGEVFLLDRGEPVRIMYLAQRMIDLFGMTLCDEVNTDGDIEIEVTGLRPGEKFYEELLIGNKPIDTEHPQIMKTKKPIMARDTLLDQLEILRSHIAHNDAVAIRALLSKLVPDFIDRGSPAVAR</sequence>
<evidence type="ECO:0000313" key="3">
    <source>
        <dbReference type="Proteomes" id="UP001279660"/>
    </source>
</evidence>
<organism evidence="2 3">
    <name type="scientific">Sphingomonas echinoides</name>
    <dbReference type="NCBI Taxonomy" id="59803"/>
    <lineage>
        <taxon>Bacteria</taxon>
        <taxon>Pseudomonadati</taxon>
        <taxon>Pseudomonadota</taxon>
        <taxon>Alphaproteobacteria</taxon>
        <taxon>Sphingomonadales</taxon>
        <taxon>Sphingomonadaceae</taxon>
        <taxon>Sphingomonas</taxon>
    </lineage>
</organism>
<dbReference type="EMBL" id="JAWXXV010000003">
    <property type="protein sequence ID" value="MDX5986642.1"/>
    <property type="molecule type" value="Genomic_DNA"/>
</dbReference>
<proteinExistence type="predicted"/>
<name>A0ABU4PS34_9SPHN</name>